<gene>
    <name evidence="2" type="ORF">H7C19_17895</name>
</gene>
<feature type="compositionally biased region" description="Basic and acidic residues" evidence="1">
    <location>
        <begin position="48"/>
        <end position="70"/>
    </location>
</feature>
<name>A0A7X0RRY6_9BACL</name>
<feature type="region of interest" description="Disordered" evidence="1">
    <location>
        <begin position="1"/>
        <end position="79"/>
    </location>
</feature>
<accession>A0A7X0RRY6</accession>
<evidence type="ECO:0000313" key="3">
    <source>
        <dbReference type="Proteomes" id="UP000547209"/>
    </source>
</evidence>
<feature type="compositionally biased region" description="Basic and acidic residues" evidence="1">
    <location>
        <begin position="14"/>
        <end position="24"/>
    </location>
</feature>
<dbReference type="EMBL" id="JACJVP010000029">
    <property type="protein sequence ID" value="MBB6672557.1"/>
    <property type="molecule type" value="Genomic_DNA"/>
</dbReference>
<evidence type="ECO:0008006" key="4">
    <source>
        <dbReference type="Google" id="ProtNLM"/>
    </source>
</evidence>
<dbReference type="AlphaFoldDB" id="A0A7X0RRY6"/>
<evidence type="ECO:0000313" key="2">
    <source>
        <dbReference type="EMBL" id="MBB6672557.1"/>
    </source>
</evidence>
<evidence type="ECO:0000256" key="1">
    <source>
        <dbReference type="SAM" id="MobiDB-lite"/>
    </source>
</evidence>
<organism evidence="2 3">
    <name type="scientific">Cohnella nanjingensis</name>
    <dbReference type="NCBI Taxonomy" id="1387779"/>
    <lineage>
        <taxon>Bacteria</taxon>
        <taxon>Bacillati</taxon>
        <taxon>Bacillota</taxon>
        <taxon>Bacilli</taxon>
        <taxon>Bacillales</taxon>
        <taxon>Paenibacillaceae</taxon>
        <taxon>Cohnella</taxon>
    </lineage>
</organism>
<dbReference type="RefSeq" id="WP_185144038.1">
    <property type="nucleotide sequence ID" value="NZ_JACJVP010000029.1"/>
</dbReference>
<dbReference type="Proteomes" id="UP000547209">
    <property type="component" value="Unassembled WGS sequence"/>
</dbReference>
<protein>
    <recommendedName>
        <fullName evidence="4">Multidrug ABC transporter ATPase</fullName>
    </recommendedName>
</protein>
<keyword evidence="3" id="KW-1185">Reference proteome</keyword>
<sequence length="79" mass="8609">MGDSSLSRNGEPVPGKDYEPDADRTPSGPMPTRPVEEARNGSMVQDLDDLKRLGADMERVKTGQELKEEGLVPDPAQDE</sequence>
<reference evidence="2 3" key="1">
    <citation type="submission" date="2020-08" db="EMBL/GenBank/DDBJ databases">
        <title>Cohnella phylogeny.</title>
        <authorList>
            <person name="Dunlap C."/>
        </authorList>
    </citation>
    <scope>NUCLEOTIDE SEQUENCE [LARGE SCALE GENOMIC DNA]</scope>
    <source>
        <strain evidence="2 3">DSM 28246</strain>
    </source>
</reference>
<comment type="caution">
    <text evidence="2">The sequence shown here is derived from an EMBL/GenBank/DDBJ whole genome shotgun (WGS) entry which is preliminary data.</text>
</comment>
<proteinExistence type="predicted"/>